<feature type="compositionally biased region" description="Polar residues" evidence="1">
    <location>
        <begin position="42"/>
        <end position="53"/>
    </location>
</feature>
<dbReference type="Gramene" id="OE9D000217T1">
    <property type="protein sequence ID" value="OE9D000217C1"/>
    <property type="gene ID" value="OE9D000217"/>
</dbReference>
<evidence type="ECO:0000313" key="2">
    <source>
        <dbReference type="EMBL" id="CAA3010656.1"/>
    </source>
</evidence>
<sequence>MGGLKPEIAEGIRMFKPWTLKEAISLARMRDEQLLRQQSFTRPLPANGSQLTLPTPMLSIPT</sequence>
<gene>
    <name evidence="2" type="ORF">OLEA9_D000217</name>
</gene>
<dbReference type="OrthoDB" id="1938922at2759"/>
<comment type="caution">
    <text evidence="2">The sequence shown here is derived from an EMBL/GenBank/DDBJ whole genome shotgun (WGS) entry which is preliminary data.</text>
</comment>
<feature type="non-terminal residue" evidence="2">
    <location>
        <position position="62"/>
    </location>
</feature>
<accession>A0A8S0TX02</accession>
<feature type="region of interest" description="Disordered" evidence="1">
    <location>
        <begin position="42"/>
        <end position="62"/>
    </location>
</feature>
<protein>
    <submittedName>
        <fullName evidence="2">Uncharacterized protein</fullName>
    </submittedName>
</protein>
<evidence type="ECO:0000313" key="3">
    <source>
        <dbReference type="Proteomes" id="UP000594638"/>
    </source>
</evidence>
<dbReference type="EMBL" id="CACTIH010007348">
    <property type="protein sequence ID" value="CAA3010656.1"/>
    <property type="molecule type" value="Genomic_DNA"/>
</dbReference>
<organism evidence="2 3">
    <name type="scientific">Olea europaea subsp. europaea</name>
    <dbReference type="NCBI Taxonomy" id="158383"/>
    <lineage>
        <taxon>Eukaryota</taxon>
        <taxon>Viridiplantae</taxon>
        <taxon>Streptophyta</taxon>
        <taxon>Embryophyta</taxon>
        <taxon>Tracheophyta</taxon>
        <taxon>Spermatophyta</taxon>
        <taxon>Magnoliopsida</taxon>
        <taxon>eudicotyledons</taxon>
        <taxon>Gunneridae</taxon>
        <taxon>Pentapetalae</taxon>
        <taxon>asterids</taxon>
        <taxon>lamiids</taxon>
        <taxon>Lamiales</taxon>
        <taxon>Oleaceae</taxon>
        <taxon>Oleeae</taxon>
        <taxon>Olea</taxon>
    </lineage>
</organism>
<evidence type="ECO:0000256" key="1">
    <source>
        <dbReference type="SAM" id="MobiDB-lite"/>
    </source>
</evidence>
<dbReference type="AlphaFoldDB" id="A0A8S0TX02"/>
<reference evidence="2 3" key="1">
    <citation type="submission" date="2019-12" db="EMBL/GenBank/DDBJ databases">
        <authorList>
            <person name="Alioto T."/>
            <person name="Alioto T."/>
            <person name="Gomez Garrido J."/>
        </authorList>
    </citation>
    <scope>NUCLEOTIDE SEQUENCE [LARGE SCALE GENOMIC DNA]</scope>
</reference>
<keyword evidence="3" id="KW-1185">Reference proteome</keyword>
<proteinExistence type="predicted"/>
<name>A0A8S0TX02_OLEEU</name>
<dbReference type="Proteomes" id="UP000594638">
    <property type="component" value="Unassembled WGS sequence"/>
</dbReference>